<sequence length="204" mass="22053">MVIHKNGIVTANADRGALRSQLLSARMSLPQAEKGLLDARLCALLSTHLKTVYGGFLESSDSMGAKTIALYWPIRGEPDLMPLAHDLLDAGWQVLLPVVLEKHAPLRFAAYSSQMNLNVGAYGILEPDERDIVDCIPHVVVIPCVGFNAANYRLGYGGGYYDRTLASWRHAVADVHTVGVAYAAGCVDFAASEFDIPMDVILAV</sequence>
<comment type="caution">
    <text evidence="6">The sequence shown here is derived from an EMBL/GenBank/DDBJ whole genome shotgun (WGS) entry which is preliminary data.</text>
</comment>
<dbReference type="InterPro" id="IPR037171">
    <property type="entry name" value="NagB/RpiA_transferase-like"/>
</dbReference>
<feature type="binding site" evidence="4">
    <location>
        <position position="77"/>
    </location>
    <ligand>
        <name>substrate</name>
    </ligand>
</feature>
<keyword evidence="6" id="KW-0436">Ligase</keyword>
<dbReference type="GO" id="GO:0005524">
    <property type="term" value="F:ATP binding"/>
    <property type="evidence" value="ECO:0007669"/>
    <property type="project" value="UniProtKB-KW"/>
</dbReference>
<dbReference type="EC" id="6.3.3.2" evidence="5"/>
<keyword evidence="2 4" id="KW-0547">Nucleotide-binding</keyword>
<evidence type="ECO:0000256" key="1">
    <source>
        <dbReference type="ARBA" id="ARBA00010638"/>
    </source>
</evidence>
<evidence type="ECO:0000256" key="3">
    <source>
        <dbReference type="ARBA" id="ARBA00022840"/>
    </source>
</evidence>
<dbReference type="OrthoDB" id="9801938at2"/>
<dbReference type="PIRSF" id="PIRSF006806">
    <property type="entry name" value="FTHF_cligase"/>
    <property type="match status" value="1"/>
</dbReference>
<comment type="similarity">
    <text evidence="1 5">Belongs to the 5-formyltetrahydrofolate cyclo-ligase family.</text>
</comment>
<dbReference type="Pfam" id="PF01812">
    <property type="entry name" value="5-FTHF_cyc-lig"/>
    <property type="match status" value="1"/>
</dbReference>
<comment type="cofactor">
    <cofactor evidence="5">
        <name>Mg(2+)</name>
        <dbReference type="ChEBI" id="CHEBI:18420"/>
    </cofactor>
</comment>
<dbReference type="PANTHER" id="PTHR23407">
    <property type="entry name" value="ATPASE INHIBITOR/5-FORMYLTETRAHYDROFOLATE CYCLO-LIGASE"/>
    <property type="match status" value="1"/>
</dbReference>
<keyword evidence="5" id="KW-0479">Metal-binding</keyword>
<dbReference type="InterPro" id="IPR024185">
    <property type="entry name" value="FTHF_cligase-like_sf"/>
</dbReference>
<gene>
    <name evidence="6" type="ORF">DFR44_10272</name>
</gene>
<dbReference type="GO" id="GO:0035999">
    <property type="term" value="P:tetrahydrofolate interconversion"/>
    <property type="evidence" value="ECO:0007669"/>
    <property type="project" value="TreeGrafter"/>
</dbReference>
<evidence type="ECO:0000256" key="4">
    <source>
        <dbReference type="PIRSR" id="PIRSR006806-1"/>
    </source>
</evidence>
<dbReference type="PANTHER" id="PTHR23407:SF1">
    <property type="entry name" value="5-FORMYLTETRAHYDROFOLATE CYCLO-LIGASE"/>
    <property type="match status" value="1"/>
</dbReference>
<keyword evidence="7" id="KW-1185">Reference proteome</keyword>
<dbReference type="Gene3D" id="3.40.50.10420">
    <property type="entry name" value="NagB/RpiA/CoA transferase-like"/>
    <property type="match status" value="1"/>
</dbReference>
<dbReference type="Proteomes" id="UP000294480">
    <property type="component" value="Unassembled WGS sequence"/>
</dbReference>
<evidence type="ECO:0000256" key="5">
    <source>
        <dbReference type="RuleBase" id="RU361279"/>
    </source>
</evidence>
<proteinExistence type="inferred from homology"/>
<dbReference type="GO" id="GO:0009396">
    <property type="term" value="P:folic acid-containing compound biosynthetic process"/>
    <property type="evidence" value="ECO:0007669"/>
    <property type="project" value="TreeGrafter"/>
</dbReference>
<dbReference type="NCBIfam" id="TIGR02727">
    <property type="entry name" value="MTHFS_bact"/>
    <property type="match status" value="1"/>
</dbReference>
<dbReference type="InterPro" id="IPR002698">
    <property type="entry name" value="FTHF_cligase"/>
</dbReference>
<evidence type="ECO:0000313" key="7">
    <source>
        <dbReference type="Proteomes" id="UP000294480"/>
    </source>
</evidence>
<dbReference type="AlphaFoldDB" id="A0A4R6YB49"/>
<dbReference type="GO" id="GO:0030272">
    <property type="term" value="F:5-formyltetrahydrofolate cyclo-ligase activity"/>
    <property type="evidence" value="ECO:0007669"/>
    <property type="project" value="UniProtKB-EC"/>
</dbReference>
<dbReference type="RefSeq" id="WP_133618954.1">
    <property type="nucleotide sequence ID" value="NZ_SNZE01000002.1"/>
</dbReference>
<reference evidence="6 7" key="1">
    <citation type="submission" date="2019-03" db="EMBL/GenBank/DDBJ databases">
        <title>Genomic Encyclopedia of Type Strains, Phase IV (KMG-IV): sequencing the most valuable type-strain genomes for metagenomic binning, comparative biology and taxonomic classification.</title>
        <authorList>
            <person name="Goeker M."/>
        </authorList>
    </citation>
    <scope>NUCLEOTIDE SEQUENCE [LARGE SCALE GENOMIC DNA]</scope>
    <source>
        <strain evidence="6 7">DSM 102852</strain>
    </source>
</reference>
<dbReference type="EMBL" id="SNZE01000002">
    <property type="protein sequence ID" value="TDR32776.1"/>
    <property type="molecule type" value="Genomic_DNA"/>
</dbReference>
<evidence type="ECO:0000313" key="6">
    <source>
        <dbReference type="EMBL" id="TDR32776.1"/>
    </source>
</evidence>
<evidence type="ECO:0000256" key="2">
    <source>
        <dbReference type="ARBA" id="ARBA00022741"/>
    </source>
</evidence>
<protein>
    <recommendedName>
        <fullName evidence="5">5-formyltetrahydrofolate cyclo-ligase</fullName>
        <ecNumber evidence="5">6.3.3.2</ecNumber>
    </recommendedName>
</protein>
<organism evidence="6 7">
    <name type="scientific">Hydromonas duriensis</name>
    <dbReference type="NCBI Taxonomy" id="1527608"/>
    <lineage>
        <taxon>Bacteria</taxon>
        <taxon>Pseudomonadati</taxon>
        <taxon>Pseudomonadota</taxon>
        <taxon>Betaproteobacteria</taxon>
        <taxon>Burkholderiales</taxon>
        <taxon>Burkholderiaceae</taxon>
        <taxon>Hydromonas</taxon>
    </lineage>
</organism>
<name>A0A4R6YB49_9BURK</name>
<accession>A0A4R6YB49</accession>
<feature type="binding site" evidence="4">
    <location>
        <begin position="153"/>
        <end position="161"/>
    </location>
    <ligand>
        <name>ATP</name>
        <dbReference type="ChEBI" id="CHEBI:30616"/>
    </ligand>
</feature>
<dbReference type="GO" id="GO:0046872">
    <property type="term" value="F:metal ion binding"/>
    <property type="evidence" value="ECO:0007669"/>
    <property type="project" value="UniProtKB-KW"/>
</dbReference>
<comment type="catalytic activity">
    <reaction evidence="5">
        <text>(6S)-5-formyl-5,6,7,8-tetrahydrofolate + ATP = (6R)-5,10-methenyltetrahydrofolate + ADP + phosphate</text>
        <dbReference type="Rhea" id="RHEA:10488"/>
        <dbReference type="ChEBI" id="CHEBI:30616"/>
        <dbReference type="ChEBI" id="CHEBI:43474"/>
        <dbReference type="ChEBI" id="CHEBI:57455"/>
        <dbReference type="ChEBI" id="CHEBI:57457"/>
        <dbReference type="ChEBI" id="CHEBI:456216"/>
        <dbReference type="EC" id="6.3.3.2"/>
    </reaction>
</comment>
<keyword evidence="3 4" id="KW-0067">ATP-binding</keyword>
<keyword evidence="5" id="KW-0460">Magnesium</keyword>
<dbReference type="SUPFAM" id="SSF100950">
    <property type="entry name" value="NagB/RpiA/CoA transferase-like"/>
    <property type="match status" value="1"/>
</dbReference>